<dbReference type="Gene3D" id="3.90.1150.10">
    <property type="entry name" value="Aspartate Aminotransferase, domain 1"/>
    <property type="match status" value="1"/>
</dbReference>
<dbReference type="STRING" id="930128.SAMN05192532_10179"/>
<dbReference type="InterPro" id="IPR015424">
    <property type="entry name" value="PyrdxlP-dep_Trfase"/>
</dbReference>
<dbReference type="FunFam" id="3.40.640.10:FF:000084">
    <property type="entry name" value="IscS-like cysteine desulfurase"/>
    <property type="match status" value="1"/>
</dbReference>
<evidence type="ECO:0000313" key="10">
    <source>
        <dbReference type="EMBL" id="SFE27598.1"/>
    </source>
</evidence>
<dbReference type="PANTHER" id="PTHR11601">
    <property type="entry name" value="CYSTEINE DESULFURYLASE FAMILY MEMBER"/>
    <property type="match status" value="1"/>
</dbReference>
<evidence type="ECO:0000256" key="4">
    <source>
        <dbReference type="ARBA" id="ARBA00022723"/>
    </source>
</evidence>
<dbReference type="SUPFAM" id="SSF53383">
    <property type="entry name" value="PLP-dependent transferases"/>
    <property type="match status" value="1"/>
</dbReference>
<keyword evidence="4" id="KW-0479">Metal-binding</keyword>
<dbReference type="InterPro" id="IPR016454">
    <property type="entry name" value="Cysteine_dSase"/>
</dbReference>
<dbReference type="Gene3D" id="3.40.640.10">
    <property type="entry name" value="Type I PLP-dependent aspartate aminotransferase-like (Major domain)"/>
    <property type="match status" value="1"/>
</dbReference>
<dbReference type="InterPro" id="IPR015421">
    <property type="entry name" value="PyrdxlP-dep_Trfase_major"/>
</dbReference>
<evidence type="ECO:0000256" key="1">
    <source>
        <dbReference type="ARBA" id="ARBA00001933"/>
    </source>
</evidence>
<evidence type="ECO:0000256" key="2">
    <source>
        <dbReference type="ARBA" id="ARBA00006490"/>
    </source>
</evidence>
<gene>
    <name evidence="10" type="ORF">SAMN05192532_10179</name>
</gene>
<dbReference type="GO" id="GO:0051536">
    <property type="term" value="F:iron-sulfur cluster binding"/>
    <property type="evidence" value="ECO:0007669"/>
    <property type="project" value="UniProtKB-KW"/>
</dbReference>
<dbReference type="EMBL" id="FONT01000001">
    <property type="protein sequence ID" value="SFE27598.1"/>
    <property type="molecule type" value="Genomic_DNA"/>
</dbReference>
<dbReference type="Pfam" id="PF00266">
    <property type="entry name" value="Aminotran_5"/>
    <property type="match status" value="1"/>
</dbReference>
<dbReference type="PIRSF" id="PIRSF005572">
    <property type="entry name" value="NifS"/>
    <property type="match status" value="1"/>
</dbReference>
<reference evidence="10 11" key="1">
    <citation type="submission" date="2016-10" db="EMBL/GenBank/DDBJ databases">
        <authorList>
            <person name="de Groot N.N."/>
        </authorList>
    </citation>
    <scope>NUCLEOTIDE SEQUENCE [LARGE SCALE GENOMIC DNA]</scope>
    <source>
        <strain evidence="10 11">DSM 23995</strain>
    </source>
</reference>
<dbReference type="Gene3D" id="1.10.260.50">
    <property type="match status" value="1"/>
</dbReference>
<keyword evidence="5" id="KW-0663">Pyridoxal phosphate</keyword>
<dbReference type="InterPro" id="IPR000192">
    <property type="entry name" value="Aminotrans_V_dom"/>
</dbReference>
<dbReference type="NCBIfam" id="NF002806">
    <property type="entry name" value="PRK02948.1"/>
    <property type="match status" value="1"/>
</dbReference>
<keyword evidence="3" id="KW-0808">Transferase</keyword>
<dbReference type="GO" id="GO:0031071">
    <property type="term" value="F:cysteine desulfurase activity"/>
    <property type="evidence" value="ECO:0007669"/>
    <property type="project" value="UniProtKB-EC"/>
</dbReference>
<dbReference type="Proteomes" id="UP000199516">
    <property type="component" value="Unassembled WGS sequence"/>
</dbReference>
<name>A0A1I1Z8G9_9BACI</name>
<dbReference type="PANTHER" id="PTHR11601:SF34">
    <property type="entry name" value="CYSTEINE DESULFURASE"/>
    <property type="match status" value="1"/>
</dbReference>
<dbReference type="AlphaFoldDB" id="A0A1I1Z8G9"/>
<dbReference type="RefSeq" id="WP_091656029.1">
    <property type="nucleotide sequence ID" value="NZ_FONT01000001.1"/>
</dbReference>
<evidence type="ECO:0000256" key="3">
    <source>
        <dbReference type="ARBA" id="ARBA00022679"/>
    </source>
</evidence>
<evidence type="ECO:0000256" key="7">
    <source>
        <dbReference type="ARBA" id="ARBA00023014"/>
    </source>
</evidence>
<accession>A0A1I1Z8G9</accession>
<keyword evidence="11" id="KW-1185">Reference proteome</keyword>
<comment type="catalytic activity">
    <reaction evidence="8">
        <text>(sulfur carrier)-H + L-cysteine = (sulfur carrier)-SH + L-alanine</text>
        <dbReference type="Rhea" id="RHEA:43892"/>
        <dbReference type="Rhea" id="RHEA-COMP:14737"/>
        <dbReference type="Rhea" id="RHEA-COMP:14739"/>
        <dbReference type="ChEBI" id="CHEBI:29917"/>
        <dbReference type="ChEBI" id="CHEBI:35235"/>
        <dbReference type="ChEBI" id="CHEBI:57972"/>
        <dbReference type="ChEBI" id="CHEBI:64428"/>
        <dbReference type="EC" id="2.8.1.7"/>
    </reaction>
</comment>
<feature type="domain" description="Aminotransferase class V" evidence="9">
    <location>
        <begin position="4"/>
        <end position="365"/>
    </location>
</feature>
<dbReference type="GO" id="GO:0046872">
    <property type="term" value="F:metal ion binding"/>
    <property type="evidence" value="ECO:0007669"/>
    <property type="project" value="UniProtKB-KW"/>
</dbReference>
<evidence type="ECO:0000256" key="6">
    <source>
        <dbReference type="ARBA" id="ARBA00023004"/>
    </source>
</evidence>
<evidence type="ECO:0000259" key="9">
    <source>
        <dbReference type="Pfam" id="PF00266"/>
    </source>
</evidence>
<comment type="similarity">
    <text evidence="2">Belongs to the class-V pyridoxal-phosphate-dependent aminotransferase family. NifS/IscS subfamily.</text>
</comment>
<evidence type="ECO:0000256" key="5">
    <source>
        <dbReference type="ARBA" id="ARBA00022898"/>
    </source>
</evidence>
<protein>
    <submittedName>
        <fullName evidence="10">Cysteine desulfurase</fullName>
    </submittedName>
</protein>
<proteinExistence type="inferred from homology"/>
<dbReference type="OrthoDB" id="9808002at2"/>
<evidence type="ECO:0000256" key="8">
    <source>
        <dbReference type="ARBA" id="ARBA00050776"/>
    </source>
</evidence>
<keyword evidence="6" id="KW-0408">Iron</keyword>
<sequence>MQKIYADHAATTPIHPEVRDTMIDVLTNNFGNPSSIHHFGRQARKQLDESRAQLASTIGASPDELILTSGGTEADNLAIIGFAKAYRDTGTHIITSAVEHHAVLHTCERLEKEGFQVTYLPVDEKGMVSASDLESAITEDTILVSIMHGNNETGTVQPVEELARIANENHVAFHTDAVQTYGHIPIDVTEIGITLLSVSSHKINGPNGAGFLYVKKGTRLTPSFTGGEQERKRRAGTENLAAIAGFAKAAEITHRHFTERAEASQQLTNYFLERLRAEEVEYEINGTEERRLPHIVNVYLPGIQVESFLVQLDFKGIAASSGSACTAGSVEPSHVLEAMFKDRDRALSSVRFSFGTNNTLEEMEYIAREIKNIIQR</sequence>
<comment type="cofactor">
    <cofactor evidence="1">
        <name>pyridoxal 5'-phosphate</name>
        <dbReference type="ChEBI" id="CHEBI:597326"/>
    </cofactor>
</comment>
<evidence type="ECO:0000313" key="11">
    <source>
        <dbReference type="Proteomes" id="UP000199516"/>
    </source>
</evidence>
<dbReference type="InterPro" id="IPR015422">
    <property type="entry name" value="PyrdxlP-dep_Trfase_small"/>
</dbReference>
<organism evidence="10 11">
    <name type="scientific">Alteribacillus iranensis</name>
    <dbReference type="NCBI Taxonomy" id="930128"/>
    <lineage>
        <taxon>Bacteria</taxon>
        <taxon>Bacillati</taxon>
        <taxon>Bacillota</taxon>
        <taxon>Bacilli</taxon>
        <taxon>Bacillales</taxon>
        <taxon>Bacillaceae</taxon>
        <taxon>Alteribacillus</taxon>
    </lineage>
</organism>
<keyword evidence="7" id="KW-0411">Iron-sulfur</keyword>